<protein>
    <submittedName>
        <fullName evidence="4">Uncharacterized protein</fullName>
    </submittedName>
</protein>
<dbReference type="InterPro" id="IPR036770">
    <property type="entry name" value="Ankyrin_rpt-contain_sf"/>
</dbReference>
<dbReference type="Gene3D" id="1.25.40.20">
    <property type="entry name" value="Ankyrin repeat-containing domain"/>
    <property type="match status" value="1"/>
</dbReference>
<gene>
    <name evidence="4" type="ORF">TOLI1172_LOCUS1258</name>
</gene>
<evidence type="ECO:0000313" key="4">
    <source>
        <dbReference type="EMBL" id="CAD8816870.1"/>
    </source>
</evidence>
<dbReference type="SUPFAM" id="SSF50985">
    <property type="entry name" value="RCC1/BLIP-II"/>
    <property type="match status" value="1"/>
</dbReference>
<dbReference type="Gene3D" id="2.130.10.30">
    <property type="entry name" value="Regulator of chromosome condensation 1/beta-lactamase-inhibitor protein II"/>
    <property type="match status" value="2"/>
</dbReference>
<dbReference type="PROSITE" id="PS50012">
    <property type="entry name" value="RCC1_3"/>
    <property type="match status" value="1"/>
</dbReference>
<feature type="region of interest" description="Disordered" evidence="3">
    <location>
        <begin position="995"/>
        <end position="1053"/>
    </location>
</feature>
<accession>A0A7S0ZBR3</accession>
<dbReference type="InterPro" id="IPR036322">
    <property type="entry name" value="WD40_repeat_dom_sf"/>
</dbReference>
<keyword evidence="1" id="KW-0677">Repeat</keyword>
<dbReference type="PROSITE" id="PS00626">
    <property type="entry name" value="RCC1_2"/>
    <property type="match status" value="1"/>
</dbReference>
<feature type="compositionally biased region" description="Basic and acidic residues" evidence="3">
    <location>
        <begin position="1019"/>
        <end position="1044"/>
    </location>
</feature>
<dbReference type="InterPro" id="IPR009091">
    <property type="entry name" value="RCC1/BLIP-II"/>
</dbReference>
<dbReference type="SUPFAM" id="SSF50978">
    <property type="entry name" value="WD40 repeat-like"/>
    <property type="match status" value="1"/>
</dbReference>
<dbReference type="InterPro" id="IPR000408">
    <property type="entry name" value="Reg_chr_condens"/>
</dbReference>
<feature type="compositionally biased region" description="Polar residues" evidence="3">
    <location>
        <begin position="231"/>
        <end position="242"/>
    </location>
</feature>
<proteinExistence type="predicted"/>
<name>A0A7S0ZBR3_9RHOD</name>
<feature type="repeat" description="RCC1" evidence="2">
    <location>
        <begin position="379"/>
        <end position="435"/>
    </location>
</feature>
<dbReference type="SUPFAM" id="SSF48403">
    <property type="entry name" value="Ankyrin repeat"/>
    <property type="match status" value="1"/>
</dbReference>
<feature type="compositionally biased region" description="Polar residues" evidence="3">
    <location>
        <begin position="253"/>
        <end position="264"/>
    </location>
</feature>
<dbReference type="EMBL" id="HBFP01001731">
    <property type="protein sequence ID" value="CAD8816870.1"/>
    <property type="molecule type" value="Transcribed_RNA"/>
</dbReference>
<dbReference type="PANTHER" id="PTHR22872">
    <property type="entry name" value="BTK-BINDING PROTEIN-RELATED"/>
    <property type="match status" value="1"/>
</dbReference>
<evidence type="ECO:0000256" key="2">
    <source>
        <dbReference type="PROSITE-ProRule" id="PRU00235"/>
    </source>
</evidence>
<sequence>MMTSTGIGNCDEKLYLKLIQLKNRAAESCRKGNLQLAESYVARLFAQCRLNSRNSINLQSQKNSSNNKNHHTESYYWEKVVLSHYESSSGQLLLHTACALGSSRMLAMVLNVYRECDGNGSLNLNAFDMESGWSPVHHACFNKRVQNIQLLMKVGCSLLTFDQAQRIIAVELLPVYSLGDYLFSSRNTVEDVKCVCLSVGSNESFQLGVGPFSRKRECASSVPLFLNSSESTNRSIQQNRNGQTRKSRRKQSDLTGSDETQSKSSEFDDTCVRVSAGNQHSLFLCESGRVWGVGIGNGGRLLSSDTRTLTEPECVWSETGKFGIVQVATSNTRSAVVTQSGAVYESTGKGFEKKTDLKMCVKEIAIGENHCLVRCGDNGDIYGWGNNQYGQLGENPRVRPDSSHARAIPSLLNRKTCAVATSSSSRPLCAVILASSKSPASYSENSQWLSGVRSGEDACASKESLSGDIYVWGDGEWNMRRIELNRWPGNGEAQIFVRHLSNAPGPVRAVKVALGDGLLAALSTEGEVYICNGMNLWARKRAIEARLVPWVRAKSIDVSGKKVAVCDISGCLRLYSVSLKSENMKPIATISSVTLVQGVYNALSVSIAEQHTLVVASVESTPKKFAYDSSKYSSVPSLRSMCEKVVLDSLLSWDSAWYSLELAALIDADHYRGRFWNASVQFICENLAPLMVLHAQEFLSTDSRALELLEEFLDPASIRYRDQSVSTEHFDEIPVENASTMLRRLRAAKKKLCAIERLERRLTNDETLNDEETAKVSTKVEVEQLIMELSMMTSAVSVPLAVSESIPASPTEQQELMQRKVDEESLQSLSVEPGESDRASEVELKVGSSVRTGKRTKKREGEKRILIQGTGFLAGTNSSAVRENQVVSESISTSNLSEGSHSSVSLTRRQACWSQEELKSTLNGSGLDDVQGESYPENKSLSFREIQELETLQKRLLGSSCSSPATSVSNRFLARESDDALSSGSYSLGSILSSEKKRLKQSSNRNSWKASESNALRRSMKDIVDEEEKRVATASKRSEEEKNGQNRWYLPEPARNAKQLKHIVTEEQAMRELASRYKDVTVNRISAIK</sequence>
<feature type="region of interest" description="Disordered" evidence="3">
    <location>
        <begin position="820"/>
        <end position="859"/>
    </location>
</feature>
<dbReference type="Pfam" id="PF13540">
    <property type="entry name" value="RCC1_2"/>
    <property type="match status" value="2"/>
</dbReference>
<reference evidence="4" key="1">
    <citation type="submission" date="2021-01" db="EMBL/GenBank/DDBJ databases">
        <authorList>
            <person name="Corre E."/>
            <person name="Pelletier E."/>
            <person name="Niang G."/>
            <person name="Scheremetjew M."/>
            <person name="Finn R."/>
            <person name="Kale V."/>
            <person name="Holt S."/>
            <person name="Cochrane G."/>
            <person name="Meng A."/>
            <person name="Brown T."/>
            <person name="Cohen L."/>
        </authorList>
    </citation>
    <scope>NUCLEOTIDE SEQUENCE</scope>
    <source>
        <strain evidence="4">CCMP3278</strain>
    </source>
</reference>
<feature type="compositionally biased region" description="Basic and acidic residues" evidence="3">
    <location>
        <begin position="835"/>
        <end position="844"/>
    </location>
</feature>
<evidence type="ECO:0000256" key="1">
    <source>
        <dbReference type="ARBA" id="ARBA00022737"/>
    </source>
</evidence>
<feature type="compositionally biased region" description="Polar residues" evidence="3">
    <location>
        <begin position="1001"/>
        <end position="1016"/>
    </location>
</feature>
<organism evidence="4">
    <name type="scientific">Timspurckia oligopyrenoides</name>
    <dbReference type="NCBI Taxonomy" id="708627"/>
    <lineage>
        <taxon>Eukaryota</taxon>
        <taxon>Rhodophyta</taxon>
        <taxon>Bangiophyceae</taxon>
        <taxon>Porphyridiales</taxon>
        <taxon>Porphyridiaceae</taxon>
        <taxon>Timspurckia</taxon>
    </lineage>
</organism>
<evidence type="ECO:0000256" key="3">
    <source>
        <dbReference type="SAM" id="MobiDB-lite"/>
    </source>
</evidence>
<dbReference type="AlphaFoldDB" id="A0A7S0ZBR3"/>
<feature type="region of interest" description="Disordered" evidence="3">
    <location>
        <begin position="231"/>
        <end position="264"/>
    </location>
</feature>
<dbReference type="InterPro" id="IPR051625">
    <property type="entry name" value="Signaling_Regulatory_Domain"/>
</dbReference>